<evidence type="ECO:0000313" key="2">
    <source>
        <dbReference type="EMBL" id="MBZ5715655.1"/>
    </source>
</evidence>
<reference evidence="2" key="1">
    <citation type="submission" date="2021-08" db="EMBL/GenBank/DDBJ databases">
        <authorList>
            <person name="Stevens D.C."/>
        </authorList>
    </citation>
    <scope>NUCLEOTIDE SEQUENCE</scope>
    <source>
        <strain evidence="2">DSM 53165</strain>
    </source>
</reference>
<dbReference type="RefSeq" id="WP_224197490.1">
    <property type="nucleotide sequence ID" value="NZ_JAIRAU010000057.1"/>
</dbReference>
<sequence>MAANGCADDTTAGTDSIGGSESESTDTAGPSPTTDSPTSPPTTDTPTTTNPVTSTDSTTTDLPTTTVEPTTDTSTTTTTGDTDTTATTTTTDTDSTTGDPLVGRSITQTVNSGTVASSPNFRMVFTLGQPTQNQGIYTSANFRLQGGLIGANGNPP</sequence>
<evidence type="ECO:0000313" key="3">
    <source>
        <dbReference type="Proteomes" id="UP001139031"/>
    </source>
</evidence>
<feature type="compositionally biased region" description="Low complexity" evidence="1">
    <location>
        <begin position="25"/>
        <end position="100"/>
    </location>
</feature>
<dbReference type="Proteomes" id="UP001139031">
    <property type="component" value="Unassembled WGS sequence"/>
</dbReference>
<feature type="region of interest" description="Disordered" evidence="1">
    <location>
        <begin position="1"/>
        <end position="105"/>
    </location>
</feature>
<accession>A0ABS7U588</accession>
<name>A0ABS7U588_9BACT</name>
<gene>
    <name evidence="2" type="ORF">K7C98_41050</name>
</gene>
<protein>
    <submittedName>
        <fullName evidence="2">Uncharacterized protein</fullName>
    </submittedName>
</protein>
<dbReference type="EMBL" id="JAIRAU010000057">
    <property type="protein sequence ID" value="MBZ5715655.1"/>
    <property type="molecule type" value="Genomic_DNA"/>
</dbReference>
<feature type="compositionally biased region" description="Polar residues" evidence="1">
    <location>
        <begin position="11"/>
        <end position="22"/>
    </location>
</feature>
<comment type="caution">
    <text evidence="2">The sequence shown here is derived from an EMBL/GenBank/DDBJ whole genome shotgun (WGS) entry which is preliminary data.</text>
</comment>
<keyword evidence="3" id="KW-1185">Reference proteome</keyword>
<evidence type="ECO:0000256" key="1">
    <source>
        <dbReference type="SAM" id="MobiDB-lite"/>
    </source>
</evidence>
<proteinExistence type="predicted"/>
<organism evidence="2 3">
    <name type="scientific">Nannocystis pusilla</name>
    <dbReference type="NCBI Taxonomy" id="889268"/>
    <lineage>
        <taxon>Bacteria</taxon>
        <taxon>Pseudomonadati</taxon>
        <taxon>Myxococcota</taxon>
        <taxon>Polyangia</taxon>
        <taxon>Nannocystales</taxon>
        <taxon>Nannocystaceae</taxon>
        <taxon>Nannocystis</taxon>
    </lineage>
</organism>